<dbReference type="InterPro" id="IPR000504">
    <property type="entry name" value="RRM_dom"/>
</dbReference>
<evidence type="ECO:0000313" key="5">
    <source>
        <dbReference type="EMBL" id="KAG6467175.1"/>
    </source>
</evidence>
<proteinExistence type="predicted"/>
<dbReference type="GO" id="GO:0003723">
    <property type="term" value="F:RNA binding"/>
    <property type="evidence" value="ECO:0007669"/>
    <property type="project" value="UniProtKB-UniRule"/>
</dbReference>
<evidence type="ECO:0000259" key="4">
    <source>
        <dbReference type="PROSITE" id="PS50102"/>
    </source>
</evidence>
<dbReference type="PANTHER" id="PTHR23236">
    <property type="entry name" value="EUKARYOTIC TRANSLATION INITIATION FACTOR 4B/4H"/>
    <property type="match status" value="1"/>
</dbReference>
<dbReference type="PANTHER" id="PTHR23236:SF11">
    <property type="entry name" value="EUKARYOTIC TRANSLATION INITIATION FACTOR 4H"/>
    <property type="match status" value="1"/>
</dbReference>
<gene>
    <name evidence="5" type="ORF">ZIOFF_075010</name>
</gene>
<evidence type="ECO:0000313" key="6">
    <source>
        <dbReference type="Proteomes" id="UP000734854"/>
    </source>
</evidence>
<evidence type="ECO:0000256" key="3">
    <source>
        <dbReference type="SAM" id="MobiDB-lite"/>
    </source>
</evidence>
<dbReference type="SMART" id="SM00360">
    <property type="entry name" value="RRM"/>
    <property type="match status" value="1"/>
</dbReference>
<comment type="caution">
    <text evidence="5">The sequence shown here is derived from an EMBL/GenBank/DDBJ whole genome shotgun (WGS) entry which is preliminary data.</text>
</comment>
<keyword evidence="6" id="KW-1185">Reference proteome</keyword>
<dbReference type="Proteomes" id="UP000734854">
    <property type="component" value="Unassembled WGS sequence"/>
</dbReference>
<dbReference type="InterPro" id="IPR035979">
    <property type="entry name" value="RBD_domain_sf"/>
</dbReference>
<dbReference type="PROSITE" id="PS50102">
    <property type="entry name" value="RRM"/>
    <property type="match status" value="1"/>
</dbReference>
<dbReference type="Gene3D" id="3.30.70.330">
    <property type="match status" value="1"/>
</dbReference>
<dbReference type="EMBL" id="JACMSC010000083">
    <property type="protein sequence ID" value="KAG6467175.1"/>
    <property type="molecule type" value="Genomic_DNA"/>
</dbReference>
<accession>A0A8J5E8T5</accession>
<keyword evidence="1 2" id="KW-0694">RNA-binding</keyword>
<evidence type="ECO:0000256" key="1">
    <source>
        <dbReference type="ARBA" id="ARBA00022884"/>
    </source>
</evidence>
<sequence length="302" mass="33147">MAALDLQIASRTIIRWSIVSEKVALMQNKDVKMKDAIVDSAQKQTKKSEKKVPKTSTVQNPTSGSQTLYVGNLSYDVGPHDLSEFFKGVGEVVGARLATRGKGSSKGFGHVDFASEEDVKKALELNGQEFFGRPLKLEVARGRDSNTPQSGLGIPFKSILDHVETSLVYLYSRTMKVVPLKGQFFVSLLPFEISYQMFQMAFVDFKDQIAYKKAFELNVEEVVDEVGEATVVEDAAPVVGARVVVVDEVGEVIAVEDVALVVRAGVAVVQRGIPVMARHARIFWLKDPTVGLADNNYSCLLF</sequence>
<evidence type="ECO:0000256" key="2">
    <source>
        <dbReference type="PROSITE-ProRule" id="PRU00176"/>
    </source>
</evidence>
<dbReference type="AlphaFoldDB" id="A0A8J5E8T5"/>
<dbReference type="GO" id="GO:0005730">
    <property type="term" value="C:nucleolus"/>
    <property type="evidence" value="ECO:0007669"/>
    <property type="project" value="TreeGrafter"/>
</dbReference>
<protein>
    <recommendedName>
        <fullName evidence="4">RRM domain-containing protein</fullName>
    </recommendedName>
</protein>
<dbReference type="SUPFAM" id="SSF54928">
    <property type="entry name" value="RNA-binding domain, RBD"/>
    <property type="match status" value="1"/>
</dbReference>
<feature type="domain" description="RRM" evidence="4">
    <location>
        <begin position="66"/>
        <end position="142"/>
    </location>
</feature>
<name>A0A8J5E8T5_ZINOF</name>
<dbReference type="InterPro" id="IPR012677">
    <property type="entry name" value="Nucleotide-bd_a/b_plait_sf"/>
</dbReference>
<feature type="region of interest" description="Disordered" evidence="3">
    <location>
        <begin position="42"/>
        <end position="63"/>
    </location>
</feature>
<feature type="compositionally biased region" description="Polar residues" evidence="3">
    <location>
        <begin position="54"/>
        <end position="63"/>
    </location>
</feature>
<organism evidence="5 6">
    <name type="scientific">Zingiber officinale</name>
    <name type="common">Ginger</name>
    <name type="synonym">Amomum zingiber</name>
    <dbReference type="NCBI Taxonomy" id="94328"/>
    <lineage>
        <taxon>Eukaryota</taxon>
        <taxon>Viridiplantae</taxon>
        <taxon>Streptophyta</taxon>
        <taxon>Embryophyta</taxon>
        <taxon>Tracheophyta</taxon>
        <taxon>Spermatophyta</taxon>
        <taxon>Magnoliopsida</taxon>
        <taxon>Liliopsida</taxon>
        <taxon>Zingiberales</taxon>
        <taxon>Zingiberaceae</taxon>
        <taxon>Zingiber</taxon>
    </lineage>
</organism>
<dbReference type="Pfam" id="PF00076">
    <property type="entry name" value="RRM_1"/>
    <property type="match status" value="1"/>
</dbReference>
<reference evidence="5 6" key="1">
    <citation type="submission" date="2020-08" db="EMBL/GenBank/DDBJ databases">
        <title>Plant Genome Project.</title>
        <authorList>
            <person name="Zhang R.-G."/>
        </authorList>
    </citation>
    <scope>NUCLEOTIDE SEQUENCE [LARGE SCALE GENOMIC DNA]</scope>
    <source>
        <tissue evidence="5">Rhizome</tissue>
    </source>
</reference>